<organism evidence="2 3">
    <name type="scientific">Methylomagnum ishizawai</name>
    <dbReference type="NCBI Taxonomy" id="1760988"/>
    <lineage>
        <taxon>Bacteria</taxon>
        <taxon>Pseudomonadati</taxon>
        <taxon>Pseudomonadota</taxon>
        <taxon>Gammaproteobacteria</taxon>
        <taxon>Methylococcales</taxon>
        <taxon>Methylococcaceae</taxon>
        <taxon>Methylomagnum</taxon>
    </lineage>
</organism>
<dbReference type="RefSeq" id="WP_085210494.1">
    <property type="nucleotide sequence ID" value="NZ_FXAM01000001.1"/>
</dbReference>
<dbReference type="InterPro" id="IPR018004">
    <property type="entry name" value="KilA/APSES_HTH"/>
</dbReference>
<dbReference type="Pfam" id="PF04383">
    <property type="entry name" value="KilA-N"/>
    <property type="match status" value="1"/>
</dbReference>
<sequence length="280" mass="31610">MASNKSIVVQGIEIHVFNKDEEDYISLTDMVGGFEGGSALIEAWLRNKDTIEFLGVWERLNNPNFNSLEFEGIKSMAGLNRFTMSAKRWTEKTNGIGVVAKAGRYGGTFAHKDIAFEFGTWLSPEFKLYLIKEFQRLKEQEAQSGQLEWNIRRSLTKTNYRIHTDAIKTHLIPPEISKREEGFIYASEADVLNKALFGLTAKEWRTQNPDKDGNLRDHASVTQLVVLASLESQNALLIQQGHSQAARLVILNQLARIQMQSLLNSPAIQALETPPLFDTK</sequence>
<evidence type="ECO:0000259" key="1">
    <source>
        <dbReference type="PROSITE" id="PS51301"/>
    </source>
</evidence>
<reference evidence="2 3" key="1">
    <citation type="submission" date="2016-12" db="EMBL/GenBank/DDBJ databases">
        <authorList>
            <person name="Song W.-J."/>
            <person name="Kurnit D.M."/>
        </authorList>
    </citation>
    <scope>NUCLEOTIDE SEQUENCE [LARGE SCALE GENOMIC DNA]</scope>
    <source>
        <strain evidence="2 3">175</strain>
    </source>
</reference>
<feature type="domain" description="KilA-N" evidence="1">
    <location>
        <begin position="3"/>
        <end position="137"/>
    </location>
</feature>
<dbReference type="OrthoDB" id="5298460at2"/>
<name>A0A1Y6CTS9_9GAMM</name>
<proteinExistence type="predicted"/>
<dbReference type="STRING" id="1760988.SAMN02949497_0993"/>
<dbReference type="PROSITE" id="PS51301">
    <property type="entry name" value="KILA_N"/>
    <property type="match status" value="1"/>
</dbReference>
<keyword evidence="3" id="KW-1185">Reference proteome</keyword>
<gene>
    <name evidence="2" type="ORF">SAMN02949497_0993</name>
</gene>
<dbReference type="InterPro" id="IPR017880">
    <property type="entry name" value="KilA_N"/>
</dbReference>
<dbReference type="AlphaFoldDB" id="A0A1Y6CTS9"/>
<evidence type="ECO:0000313" key="2">
    <source>
        <dbReference type="EMBL" id="SMF93706.1"/>
    </source>
</evidence>
<dbReference type="Proteomes" id="UP000192923">
    <property type="component" value="Unassembled WGS sequence"/>
</dbReference>
<protein>
    <submittedName>
        <fullName evidence="2">KilA-N domain-containing protein</fullName>
    </submittedName>
</protein>
<dbReference type="SMART" id="SM01252">
    <property type="entry name" value="KilA-N"/>
    <property type="match status" value="1"/>
</dbReference>
<dbReference type="EMBL" id="FXAM01000001">
    <property type="protein sequence ID" value="SMF93706.1"/>
    <property type="molecule type" value="Genomic_DNA"/>
</dbReference>
<accession>A0A1Y6CTS9</accession>
<evidence type="ECO:0000313" key="3">
    <source>
        <dbReference type="Proteomes" id="UP000192923"/>
    </source>
</evidence>